<protein>
    <recommendedName>
        <fullName evidence="4">Strictosidine synthase conserved region domain-containing protein</fullName>
    </recommendedName>
</protein>
<dbReference type="InterPro" id="IPR018119">
    <property type="entry name" value="Strictosidine_synth_cons-reg"/>
</dbReference>
<evidence type="ECO:0000256" key="1">
    <source>
        <dbReference type="ARBA" id="ARBA00009191"/>
    </source>
</evidence>
<comment type="caution">
    <text evidence="5">The sequence shown here is derived from an EMBL/GenBank/DDBJ whole genome shotgun (WGS) entry which is preliminary data.</text>
</comment>
<accession>A0A919AWL9</accession>
<dbReference type="GO" id="GO:0012505">
    <property type="term" value="C:endomembrane system"/>
    <property type="evidence" value="ECO:0007669"/>
    <property type="project" value="TreeGrafter"/>
</dbReference>
<evidence type="ECO:0000313" key="6">
    <source>
        <dbReference type="Proteomes" id="UP000630923"/>
    </source>
</evidence>
<dbReference type="FunFam" id="2.120.10.30:FF:000066">
    <property type="entry name" value="ABC transporter permease protein"/>
    <property type="match status" value="1"/>
</dbReference>
<dbReference type="Pfam" id="PF03088">
    <property type="entry name" value="Str_synth"/>
    <property type="match status" value="1"/>
</dbReference>
<keyword evidence="6" id="KW-1185">Reference proteome</keyword>
<dbReference type="PANTHER" id="PTHR10426">
    <property type="entry name" value="STRICTOSIDINE SYNTHASE-RELATED"/>
    <property type="match status" value="1"/>
</dbReference>
<evidence type="ECO:0000256" key="3">
    <source>
        <dbReference type="ARBA" id="ARBA00023180"/>
    </source>
</evidence>
<evidence type="ECO:0000313" key="5">
    <source>
        <dbReference type="EMBL" id="GHF27024.1"/>
    </source>
</evidence>
<sequence length="354" mass="38424">MFKFIKVLAGLLVLLVLVLVVSPSVINPVKTERAKSSSYVGVYAENTELRNAQVISLKSGTGPEDVAVDSQGRIYGGLHDGRIVRILSDGQQETFADTGGRPLGLHFDRENNLIVADAWKGLLSINPAGEITVLTTEANGVPFAFTDDLDIASDGVIYFSDASDVYNQPDYALDLLEGRPHGRLLSYDPKTEKTTVLLDDLYFANGIAVSSDDSFVLVNETWKYRVTRYWLTGDKAGTSEIFIDGLPGYPDGISANEKDVFWVAIASPPNPLVDSLGEKPFIRSLLAKLPAFLRPGAIRQGTVVGLDRDGKVLTTLHDPKGEKVYMVTSVEQVGDKLYLGSLEAPQIGIVTSPY</sequence>
<dbReference type="AlphaFoldDB" id="A0A919AWL9"/>
<comment type="similarity">
    <text evidence="1">Belongs to the strictosidine synthase family.</text>
</comment>
<name>A0A919AWL9_9PROT</name>
<gene>
    <name evidence="5" type="ORF">GCM10017044_22580</name>
</gene>
<proteinExistence type="inferred from homology"/>
<dbReference type="InterPro" id="IPR011042">
    <property type="entry name" value="6-blade_b-propeller_TolB-like"/>
</dbReference>
<dbReference type="RefSeq" id="WP_191253022.1">
    <property type="nucleotide sequence ID" value="NZ_BNCI01000002.1"/>
</dbReference>
<reference evidence="5" key="1">
    <citation type="journal article" date="2014" name="Int. J. Syst. Evol. Microbiol.">
        <title>Complete genome sequence of Corynebacterium casei LMG S-19264T (=DSM 44701T), isolated from a smear-ripened cheese.</title>
        <authorList>
            <consortium name="US DOE Joint Genome Institute (JGI-PGF)"/>
            <person name="Walter F."/>
            <person name="Albersmeier A."/>
            <person name="Kalinowski J."/>
            <person name="Ruckert C."/>
        </authorList>
    </citation>
    <scope>NUCLEOTIDE SEQUENCE</scope>
    <source>
        <strain evidence="5">KCTC 42590</strain>
    </source>
</reference>
<keyword evidence="3" id="KW-0325">Glycoprotein</keyword>
<dbReference type="PANTHER" id="PTHR10426:SF88">
    <property type="entry name" value="ADIPOCYTE PLASMA MEMBRANE-ASSOCIATED PROTEIN HEMOMUCIN-RELATED"/>
    <property type="match status" value="1"/>
</dbReference>
<evidence type="ECO:0000256" key="2">
    <source>
        <dbReference type="ARBA" id="ARBA00022553"/>
    </source>
</evidence>
<dbReference type="Gene3D" id="2.120.10.30">
    <property type="entry name" value="TolB, C-terminal domain"/>
    <property type="match status" value="1"/>
</dbReference>
<dbReference type="GO" id="GO:0016787">
    <property type="term" value="F:hydrolase activity"/>
    <property type="evidence" value="ECO:0007669"/>
    <property type="project" value="TreeGrafter"/>
</dbReference>
<dbReference type="Proteomes" id="UP000630923">
    <property type="component" value="Unassembled WGS sequence"/>
</dbReference>
<dbReference type="SUPFAM" id="SSF63829">
    <property type="entry name" value="Calcium-dependent phosphotriesterase"/>
    <property type="match status" value="1"/>
</dbReference>
<dbReference type="Pfam" id="PF20067">
    <property type="entry name" value="SSL_N"/>
    <property type="match status" value="1"/>
</dbReference>
<feature type="domain" description="Strictosidine synthase conserved region" evidence="4">
    <location>
        <begin position="147"/>
        <end position="233"/>
    </location>
</feature>
<dbReference type="EMBL" id="BNCI01000002">
    <property type="protein sequence ID" value="GHF27024.1"/>
    <property type="molecule type" value="Genomic_DNA"/>
</dbReference>
<reference evidence="5" key="2">
    <citation type="submission" date="2020-09" db="EMBL/GenBank/DDBJ databases">
        <authorList>
            <person name="Sun Q."/>
            <person name="Kim S."/>
        </authorList>
    </citation>
    <scope>NUCLEOTIDE SEQUENCE</scope>
    <source>
        <strain evidence="5">KCTC 42590</strain>
    </source>
</reference>
<keyword evidence="2" id="KW-0597">Phosphoprotein</keyword>
<organism evidence="5 6">
    <name type="scientific">Kordiimonas sediminis</name>
    <dbReference type="NCBI Taxonomy" id="1735581"/>
    <lineage>
        <taxon>Bacteria</taxon>
        <taxon>Pseudomonadati</taxon>
        <taxon>Pseudomonadota</taxon>
        <taxon>Alphaproteobacteria</taxon>
        <taxon>Kordiimonadales</taxon>
        <taxon>Kordiimonadaceae</taxon>
        <taxon>Kordiimonas</taxon>
    </lineage>
</organism>
<evidence type="ECO:0000259" key="4">
    <source>
        <dbReference type="Pfam" id="PF03088"/>
    </source>
</evidence>